<dbReference type="AlphaFoldDB" id="A0A4R5E006"/>
<keyword evidence="1" id="KW-0645">Protease</keyword>
<sequence>MPFKFMKRFGGVIFFIILLFAGNLAMSQKREFRGRVVDEETGKPLEFVTIFITNTTVGTLTDEKGSFVIILNPGKYDVAVTMVGYGPLIYPLEIPGENTKALSPVLFKLIQTEKELNTVSVKAKRDESWYHNLEIFKNNFLGQSDVSKKCKLVNPETLIIVYDEKANKLTVTARDLLVIENPELGYKVSYLLIEFVYDFRARYVSYLGYPKFDLHKGSKTKEKRWAKNRRIAFNGSAMHFARALREKKLEEEGFNLRRLIRKPNPNRPAEEQLEDARKQLRARGNTVRLDANDPISIVLSKASLPKIVESLDTSRVPYTDYIQINGEEVRMAFEGYFQVVYAREKEELSYVTASMENRKPTFQTSVIFLRDKEVFAEKSGSFSEPLGIVFEGYWGWEKVGDMLPLDYMPDESS</sequence>
<dbReference type="Proteomes" id="UP000294850">
    <property type="component" value="Unassembled WGS sequence"/>
</dbReference>
<organism evidence="1 2">
    <name type="scientific">Dyadobacter psychrotolerans</name>
    <dbReference type="NCBI Taxonomy" id="2541721"/>
    <lineage>
        <taxon>Bacteria</taxon>
        <taxon>Pseudomonadati</taxon>
        <taxon>Bacteroidota</taxon>
        <taxon>Cytophagia</taxon>
        <taxon>Cytophagales</taxon>
        <taxon>Spirosomataceae</taxon>
        <taxon>Dyadobacter</taxon>
    </lineage>
</organism>
<dbReference type="GO" id="GO:0004180">
    <property type="term" value="F:carboxypeptidase activity"/>
    <property type="evidence" value="ECO:0007669"/>
    <property type="project" value="UniProtKB-KW"/>
</dbReference>
<gene>
    <name evidence="1" type="ORF">E0F88_11640</name>
</gene>
<keyword evidence="1" id="KW-0121">Carboxypeptidase</keyword>
<dbReference type="SUPFAM" id="SSF49464">
    <property type="entry name" value="Carboxypeptidase regulatory domain-like"/>
    <property type="match status" value="1"/>
</dbReference>
<dbReference type="Pfam" id="PF13715">
    <property type="entry name" value="CarbopepD_reg_2"/>
    <property type="match status" value="1"/>
</dbReference>
<name>A0A4R5E006_9BACT</name>
<keyword evidence="1" id="KW-0378">Hydrolase</keyword>
<dbReference type="Gene3D" id="2.60.40.1120">
    <property type="entry name" value="Carboxypeptidase-like, regulatory domain"/>
    <property type="match status" value="1"/>
</dbReference>
<evidence type="ECO:0000313" key="2">
    <source>
        <dbReference type="Proteomes" id="UP000294850"/>
    </source>
</evidence>
<keyword evidence="2" id="KW-1185">Reference proteome</keyword>
<protein>
    <submittedName>
        <fullName evidence="1">Carboxypeptidase-like regulatory domain-containing protein</fullName>
    </submittedName>
</protein>
<proteinExistence type="predicted"/>
<dbReference type="OrthoDB" id="1223654at2"/>
<comment type="caution">
    <text evidence="1">The sequence shown here is derived from an EMBL/GenBank/DDBJ whole genome shotgun (WGS) entry which is preliminary data.</text>
</comment>
<dbReference type="RefSeq" id="WP_131958395.1">
    <property type="nucleotide sequence ID" value="NZ_SMFL01000003.1"/>
</dbReference>
<dbReference type="InterPro" id="IPR008969">
    <property type="entry name" value="CarboxyPept-like_regulatory"/>
</dbReference>
<evidence type="ECO:0000313" key="1">
    <source>
        <dbReference type="EMBL" id="TDE16863.1"/>
    </source>
</evidence>
<accession>A0A4R5E006</accession>
<reference evidence="1 2" key="1">
    <citation type="submission" date="2019-03" db="EMBL/GenBank/DDBJ databases">
        <title>Dyadobacter AR-3-6 sp. nov., isolated from arctic soil.</title>
        <authorList>
            <person name="Chaudhary D.K."/>
        </authorList>
    </citation>
    <scope>NUCLEOTIDE SEQUENCE [LARGE SCALE GENOMIC DNA]</scope>
    <source>
        <strain evidence="1 2">AR-3-6</strain>
    </source>
</reference>
<dbReference type="EMBL" id="SMFL01000003">
    <property type="protein sequence ID" value="TDE16863.1"/>
    <property type="molecule type" value="Genomic_DNA"/>
</dbReference>